<reference evidence="5" key="1">
    <citation type="submission" date="2016-01" db="EMBL/GenBank/DDBJ databases">
        <authorList>
            <person name="Mitreva M."/>
            <person name="Pepin K.H."/>
            <person name="Mihindukulasuriya K.A."/>
            <person name="Fulton R."/>
            <person name="Fronick C."/>
            <person name="O'Laughlin M."/>
            <person name="Miner T."/>
            <person name="Herter B."/>
            <person name="Rosa B.A."/>
            <person name="Cordes M."/>
            <person name="Tomlinson C."/>
            <person name="Wollam A."/>
            <person name="Palsikar V.B."/>
            <person name="Mardis E.R."/>
            <person name="Wilson R.K."/>
        </authorList>
    </citation>
    <scope>NUCLEOTIDE SEQUENCE [LARGE SCALE GENOMIC DNA]</scope>
    <source>
        <strain evidence="5">KA00274</strain>
    </source>
</reference>
<accession>A0A133YGV9</accession>
<evidence type="ECO:0000256" key="1">
    <source>
        <dbReference type="ARBA" id="ARBA00022829"/>
    </source>
</evidence>
<evidence type="ECO:0000313" key="4">
    <source>
        <dbReference type="EMBL" id="KXB42422.1"/>
    </source>
</evidence>
<dbReference type="Gene3D" id="1.10.10.580">
    <property type="entry name" value="Structural maintenance of chromosome 1. Chain E"/>
    <property type="match status" value="1"/>
</dbReference>
<evidence type="ECO:0000313" key="5">
    <source>
        <dbReference type="Proteomes" id="UP000070080"/>
    </source>
</evidence>
<comment type="subcellular location">
    <subcellularLocation>
        <location evidence="3">Cytoplasm</location>
    </subcellularLocation>
    <text evidence="3">Associated with two foci at the outer edges of the nucleoid region in young cells, and at four foci within both cell halves in older cells.</text>
</comment>
<dbReference type="Pfam" id="PF02616">
    <property type="entry name" value="SMC_ScpA"/>
    <property type="match status" value="1"/>
</dbReference>
<dbReference type="GO" id="GO:0007059">
    <property type="term" value="P:chromosome segregation"/>
    <property type="evidence" value="ECO:0007669"/>
    <property type="project" value="UniProtKB-UniRule"/>
</dbReference>
<keyword evidence="3" id="KW-0131">Cell cycle</keyword>
<dbReference type="InterPro" id="IPR023093">
    <property type="entry name" value="ScpA-like_C"/>
</dbReference>
<keyword evidence="3" id="KW-0963">Cytoplasm</keyword>
<dbReference type="HAMAP" id="MF_01805">
    <property type="entry name" value="ScpA"/>
    <property type="match status" value="1"/>
</dbReference>
<dbReference type="Gene3D" id="6.10.250.2410">
    <property type="match status" value="1"/>
</dbReference>
<dbReference type="PATRIC" id="fig|1497955.3.peg.93"/>
<keyword evidence="1 3" id="KW-0159">Chromosome partition</keyword>
<dbReference type="STRING" id="1497955.HMPREF1872_00093"/>
<sequence>MATDELSLYVEKTETSSKLALKINDFSGPLDLLLYLISKHKIDIYDIPIKELTEQYFAYLESARALNLDIATDFVLMAATLMQIKSRLLLPLPTDKTEDMSDPRQDLVFQLLQYKRCKQIAQGLQERYAAYCYSIERPSLTKHDLGLSVSTANYLKEEQCSLDKLLNVITTMAERNGQMYQNLSEKLRYILAKEKISLKERIKRIYHKLQSVKQLKFFSLLRGCSKEEKITYFLALLELVRRQLVRAEQADFQTDITVYKQSDAENDALEKTAIFEDYQ</sequence>
<name>A0A133YGV9_9FIRM</name>
<comment type="subunit">
    <text evidence="3">Component of a cohesin-like complex composed of ScpA, ScpB and the Smc homodimer, in which ScpA and ScpB bind to the head domain of Smc. The presence of the three proteins is required for the association of the complex with DNA.</text>
</comment>
<comment type="caution">
    <text evidence="4">The sequence shown here is derived from an EMBL/GenBank/DDBJ whole genome shotgun (WGS) entry which is preliminary data.</text>
</comment>
<keyword evidence="5" id="KW-1185">Reference proteome</keyword>
<dbReference type="PANTHER" id="PTHR33969:SF2">
    <property type="entry name" value="SEGREGATION AND CONDENSATION PROTEIN A"/>
    <property type="match status" value="1"/>
</dbReference>
<evidence type="ECO:0000256" key="2">
    <source>
        <dbReference type="ARBA" id="ARBA00044777"/>
    </source>
</evidence>
<evidence type="ECO:0000256" key="3">
    <source>
        <dbReference type="HAMAP-Rule" id="MF_01805"/>
    </source>
</evidence>
<dbReference type="EMBL" id="LSCV01000002">
    <property type="protein sequence ID" value="KXB42422.1"/>
    <property type="molecule type" value="Genomic_DNA"/>
</dbReference>
<proteinExistence type="inferred from homology"/>
<dbReference type="GO" id="GO:0051301">
    <property type="term" value="P:cell division"/>
    <property type="evidence" value="ECO:0007669"/>
    <property type="project" value="UniProtKB-KW"/>
</dbReference>
<comment type="function">
    <text evidence="3">Participates in chromosomal partition during cell division. May act via the formation of a condensin-like complex containing Smc and ScpB that pull DNA away from mid-cell into both cell halves.</text>
</comment>
<protein>
    <recommendedName>
        <fullName evidence="2 3">Segregation and condensation protein A</fullName>
    </recommendedName>
</protein>
<organism evidence="4 5">
    <name type="scientific">Amygdalobacter nucleatus</name>
    <dbReference type="NCBI Taxonomy" id="3029274"/>
    <lineage>
        <taxon>Bacteria</taxon>
        <taxon>Bacillati</taxon>
        <taxon>Bacillota</taxon>
        <taxon>Clostridia</taxon>
        <taxon>Eubacteriales</taxon>
        <taxon>Oscillospiraceae</taxon>
        <taxon>Amygdalobacter</taxon>
    </lineage>
</organism>
<dbReference type="OrthoDB" id="9811016at2"/>
<dbReference type="GO" id="GO:0005737">
    <property type="term" value="C:cytoplasm"/>
    <property type="evidence" value="ECO:0007669"/>
    <property type="project" value="UniProtKB-SubCell"/>
</dbReference>
<dbReference type="AlphaFoldDB" id="A0A133YGV9"/>
<gene>
    <name evidence="3" type="primary">scpA</name>
    <name evidence="4" type="ORF">HMPREF1872_00093</name>
</gene>
<dbReference type="RefSeq" id="WP_066712340.1">
    <property type="nucleotide sequence ID" value="NZ_CP118869.1"/>
</dbReference>
<comment type="similarity">
    <text evidence="3">Belongs to the ScpA family.</text>
</comment>
<dbReference type="Proteomes" id="UP000070080">
    <property type="component" value="Unassembled WGS sequence"/>
</dbReference>
<dbReference type="InterPro" id="IPR003768">
    <property type="entry name" value="ScpA"/>
</dbReference>
<keyword evidence="3" id="KW-0132">Cell division</keyword>
<dbReference type="PANTHER" id="PTHR33969">
    <property type="entry name" value="SEGREGATION AND CONDENSATION PROTEIN A"/>
    <property type="match status" value="1"/>
</dbReference>
<dbReference type="GO" id="GO:0006260">
    <property type="term" value="P:DNA replication"/>
    <property type="evidence" value="ECO:0007669"/>
    <property type="project" value="UniProtKB-UniRule"/>
</dbReference>